<protein>
    <submittedName>
        <fullName evidence="3">Uncharacterized protein</fullName>
    </submittedName>
</protein>
<keyword evidence="4" id="KW-1185">Reference proteome</keyword>
<dbReference type="Proteomes" id="UP000297245">
    <property type="component" value="Unassembled WGS sequence"/>
</dbReference>
<organism evidence="3 4">
    <name type="scientific">Dendrothele bispora (strain CBS 962.96)</name>
    <dbReference type="NCBI Taxonomy" id="1314807"/>
    <lineage>
        <taxon>Eukaryota</taxon>
        <taxon>Fungi</taxon>
        <taxon>Dikarya</taxon>
        <taxon>Basidiomycota</taxon>
        <taxon>Agaricomycotina</taxon>
        <taxon>Agaricomycetes</taxon>
        <taxon>Agaricomycetidae</taxon>
        <taxon>Agaricales</taxon>
        <taxon>Agaricales incertae sedis</taxon>
        <taxon>Dendrothele</taxon>
    </lineage>
</organism>
<dbReference type="OrthoDB" id="3009038at2759"/>
<sequence length="382" mass="43023">MKQAQLDCQRQIESSNTSVTGLSLQLKQKFAMEMSKRGSRWHYLAWNNANPDFVCSACELEGLECSISEHLVCIPCRRRQAGCSRKFAEARWRTMKVLELDDQTFDTLLAQATIVVKGVNEQDEGPSGANARPTAQKRKRLSHTSNSAGHRDPQPGVRVSSRPSIFSQIKRTEKSVSNPQPPSRSTASTLVTRARPTASSVSVVMPRLPGRPPIDPDKKIKRLQEQLALVNAHNTELRKELRALNHRPPRASVDEELQAKYDEAVQDLAEAREELIEATQKNHKMTKEHETEKAALVQQQIAEHANISILRTRLRQLTDLFEEGKYSRDDMVGTCRNLCGQLQEVADRHLTQIPLGFSNILGAMTFADSGHEEEPPARRRRI</sequence>
<feature type="coiled-coil region" evidence="1">
    <location>
        <begin position="220"/>
        <end position="288"/>
    </location>
</feature>
<evidence type="ECO:0000313" key="3">
    <source>
        <dbReference type="EMBL" id="THU95466.1"/>
    </source>
</evidence>
<evidence type="ECO:0000256" key="1">
    <source>
        <dbReference type="SAM" id="Coils"/>
    </source>
</evidence>
<dbReference type="EMBL" id="ML179199">
    <property type="protein sequence ID" value="THU95466.1"/>
    <property type="molecule type" value="Genomic_DNA"/>
</dbReference>
<gene>
    <name evidence="3" type="ORF">K435DRAFT_128074</name>
</gene>
<name>A0A4S8M0C1_DENBC</name>
<evidence type="ECO:0000256" key="2">
    <source>
        <dbReference type="SAM" id="MobiDB-lite"/>
    </source>
</evidence>
<accession>A0A4S8M0C1</accession>
<keyword evidence="1" id="KW-0175">Coiled coil</keyword>
<feature type="region of interest" description="Disordered" evidence="2">
    <location>
        <begin position="120"/>
        <end position="198"/>
    </location>
</feature>
<feature type="compositionally biased region" description="Polar residues" evidence="2">
    <location>
        <begin position="161"/>
        <end position="198"/>
    </location>
</feature>
<reference evidence="3 4" key="1">
    <citation type="journal article" date="2019" name="Nat. Ecol. Evol.">
        <title>Megaphylogeny resolves global patterns of mushroom evolution.</title>
        <authorList>
            <person name="Varga T."/>
            <person name="Krizsan K."/>
            <person name="Foldi C."/>
            <person name="Dima B."/>
            <person name="Sanchez-Garcia M."/>
            <person name="Sanchez-Ramirez S."/>
            <person name="Szollosi G.J."/>
            <person name="Szarkandi J.G."/>
            <person name="Papp V."/>
            <person name="Albert L."/>
            <person name="Andreopoulos W."/>
            <person name="Angelini C."/>
            <person name="Antonin V."/>
            <person name="Barry K.W."/>
            <person name="Bougher N.L."/>
            <person name="Buchanan P."/>
            <person name="Buyck B."/>
            <person name="Bense V."/>
            <person name="Catcheside P."/>
            <person name="Chovatia M."/>
            <person name="Cooper J."/>
            <person name="Damon W."/>
            <person name="Desjardin D."/>
            <person name="Finy P."/>
            <person name="Geml J."/>
            <person name="Haridas S."/>
            <person name="Hughes K."/>
            <person name="Justo A."/>
            <person name="Karasinski D."/>
            <person name="Kautmanova I."/>
            <person name="Kiss B."/>
            <person name="Kocsube S."/>
            <person name="Kotiranta H."/>
            <person name="LaButti K.M."/>
            <person name="Lechner B.E."/>
            <person name="Liimatainen K."/>
            <person name="Lipzen A."/>
            <person name="Lukacs Z."/>
            <person name="Mihaltcheva S."/>
            <person name="Morgado L.N."/>
            <person name="Niskanen T."/>
            <person name="Noordeloos M.E."/>
            <person name="Ohm R.A."/>
            <person name="Ortiz-Santana B."/>
            <person name="Ovrebo C."/>
            <person name="Racz N."/>
            <person name="Riley R."/>
            <person name="Savchenko A."/>
            <person name="Shiryaev A."/>
            <person name="Soop K."/>
            <person name="Spirin V."/>
            <person name="Szebenyi C."/>
            <person name="Tomsovsky M."/>
            <person name="Tulloss R.E."/>
            <person name="Uehling J."/>
            <person name="Grigoriev I.V."/>
            <person name="Vagvolgyi C."/>
            <person name="Papp T."/>
            <person name="Martin F.M."/>
            <person name="Miettinen O."/>
            <person name="Hibbett D.S."/>
            <person name="Nagy L.G."/>
        </authorList>
    </citation>
    <scope>NUCLEOTIDE SEQUENCE [LARGE SCALE GENOMIC DNA]</scope>
    <source>
        <strain evidence="3 4">CBS 962.96</strain>
    </source>
</reference>
<dbReference type="AlphaFoldDB" id="A0A4S8M0C1"/>
<proteinExistence type="predicted"/>
<evidence type="ECO:0000313" key="4">
    <source>
        <dbReference type="Proteomes" id="UP000297245"/>
    </source>
</evidence>